<evidence type="ECO:0000313" key="5">
    <source>
        <dbReference type="Proteomes" id="UP000291485"/>
    </source>
</evidence>
<dbReference type="EMBL" id="SJSN01000019">
    <property type="protein sequence ID" value="TCD01988.1"/>
    <property type="molecule type" value="Genomic_DNA"/>
</dbReference>
<dbReference type="Gene3D" id="3.40.50.2300">
    <property type="match status" value="1"/>
</dbReference>
<reference evidence="4 5" key="1">
    <citation type="submission" date="2019-02" db="EMBL/GenBank/DDBJ databases">
        <title>Pedobacter sp. RP-3-11 sp. nov., isolated from Arctic soil.</title>
        <authorList>
            <person name="Dahal R.H."/>
        </authorList>
    </citation>
    <scope>NUCLEOTIDE SEQUENCE [LARGE SCALE GENOMIC DNA]</scope>
    <source>
        <strain evidence="4 5">RP-3-11</strain>
    </source>
</reference>
<gene>
    <name evidence="4" type="ORF">EZ449_19525</name>
</gene>
<evidence type="ECO:0000256" key="2">
    <source>
        <dbReference type="PROSITE-ProRule" id="PRU00169"/>
    </source>
</evidence>
<evidence type="ECO:0000259" key="3">
    <source>
        <dbReference type="PROSITE" id="PS50110"/>
    </source>
</evidence>
<protein>
    <submittedName>
        <fullName evidence="4">Response regulator</fullName>
    </submittedName>
</protein>
<keyword evidence="5" id="KW-1185">Reference proteome</keyword>
<dbReference type="OrthoDB" id="9789181at2"/>
<dbReference type="InterPro" id="IPR001789">
    <property type="entry name" value="Sig_transdc_resp-reg_receiver"/>
</dbReference>
<organism evidence="4 5">
    <name type="scientific">Pedobacter frigidisoli</name>
    <dbReference type="NCBI Taxonomy" id="2530455"/>
    <lineage>
        <taxon>Bacteria</taxon>
        <taxon>Pseudomonadati</taxon>
        <taxon>Bacteroidota</taxon>
        <taxon>Sphingobacteriia</taxon>
        <taxon>Sphingobacteriales</taxon>
        <taxon>Sphingobacteriaceae</taxon>
        <taxon>Pedobacter</taxon>
    </lineage>
</organism>
<dbReference type="GO" id="GO:0000160">
    <property type="term" value="P:phosphorelay signal transduction system"/>
    <property type="evidence" value="ECO:0007669"/>
    <property type="project" value="InterPro"/>
</dbReference>
<evidence type="ECO:0000256" key="1">
    <source>
        <dbReference type="ARBA" id="ARBA00022553"/>
    </source>
</evidence>
<sequence>MNYINIKNGGLQTMKKHILLVDGGLNLSKLMHFILSSDYKLTIMTSGIEALSWLEEGNDPDLIITSLRMPYFDGGLFIQNLKLSGFYRNTPVMLLSGEENLHEKVEQMSFKIDGYMEKPFNPTILKNHINRLIA</sequence>
<name>A0A4R0NPQ6_9SPHI</name>
<keyword evidence="1" id="KW-0597">Phosphoprotein</keyword>
<dbReference type="InterPro" id="IPR011006">
    <property type="entry name" value="CheY-like_superfamily"/>
</dbReference>
<comment type="caution">
    <text evidence="4">The sequence shown here is derived from an EMBL/GenBank/DDBJ whole genome shotgun (WGS) entry which is preliminary data.</text>
</comment>
<evidence type="ECO:0000313" key="4">
    <source>
        <dbReference type="EMBL" id="TCD01988.1"/>
    </source>
</evidence>
<accession>A0A4R0NPQ6</accession>
<dbReference type="PANTHER" id="PTHR44591:SF3">
    <property type="entry name" value="RESPONSE REGULATORY DOMAIN-CONTAINING PROTEIN"/>
    <property type="match status" value="1"/>
</dbReference>
<dbReference type="SUPFAM" id="SSF52172">
    <property type="entry name" value="CheY-like"/>
    <property type="match status" value="1"/>
</dbReference>
<comment type="caution">
    <text evidence="2">Lacks conserved residue(s) required for the propagation of feature annotation.</text>
</comment>
<proteinExistence type="predicted"/>
<dbReference type="CDD" id="cd00156">
    <property type="entry name" value="REC"/>
    <property type="match status" value="1"/>
</dbReference>
<dbReference type="Proteomes" id="UP000291485">
    <property type="component" value="Unassembled WGS sequence"/>
</dbReference>
<feature type="domain" description="Response regulatory" evidence="3">
    <location>
        <begin position="17"/>
        <end position="133"/>
    </location>
</feature>
<dbReference type="SMART" id="SM00448">
    <property type="entry name" value="REC"/>
    <property type="match status" value="1"/>
</dbReference>
<dbReference type="PROSITE" id="PS50110">
    <property type="entry name" value="RESPONSE_REGULATORY"/>
    <property type="match status" value="1"/>
</dbReference>
<dbReference type="Pfam" id="PF00072">
    <property type="entry name" value="Response_reg"/>
    <property type="match status" value="1"/>
</dbReference>
<dbReference type="AlphaFoldDB" id="A0A4R0NPQ6"/>
<dbReference type="InterPro" id="IPR050595">
    <property type="entry name" value="Bact_response_regulator"/>
</dbReference>
<dbReference type="PANTHER" id="PTHR44591">
    <property type="entry name" value="STRESS RESPONSE REGULATOR PROTEIN 1"/>
    <property type="match status" value="1"/>
</dbReference>